<dbReference type="PANTHER" id="PTHR22762">
    <property type="entry name" value="ALPHA-GLUCOSIDASE"/>
    <property type="match status" value="1"/>
</dbReference>
<proteinExistence type="predicted"/>
<dbReference type="Proteomes" id="UP000887565">
    <property type="component" value="Unplaced"/>
</dbReference>
<sequence length="93" mass="10449">FSLLRFDTVNIPGFVHAEQFLSLSTRLATINIFGLGGEFRATLKHQFAKRKKLIMFARGENDVTANSFGVHPFHICMENDGMAHGIYFMNANA</sequence>
<evidence type="ECO:0000313" key="2">
    <source>
        <dbReference type="WBParaSite" id="nRc.2.0.1.t25215-RA"/>
    </source>
</evidence>
<dbReference type="AlphaFoldDB" id="A0A915JFB1"/>
<dbReference type="PANTHER" id="PTHR22762:SF133">
    <property type="entry name" value="P-TYPE DOMAIN-CONTAINING PROTEIN"/>
    <property type="match status" value="1"/>
</dbReference>
<reference evidence="2" key="1">
    <citation type="submission" date="2022-11" db="UniProtKB">
        <authorList>
            <consortium name="WormBaseParasite"/>
        </authorList>
    </citation>
    <scope>IDENTIFICATION</scope>
</reference>
<dbReference type="WBParaSite" id="nRc.2.0.1.t25215-RA">
    <property type="protein sequence ID" value="nRc.2.0.1.t25215-RA"/>
    <property type="gene ID" value="nRc.2.0.1.g25215"/>
</dbReference>
<accession>A0A915JFB1</accession>
<keyword evidence="1" id="KW-1185">Reference proteome</keyword>
<protein>
    <submittedName>
        <fullName evidence="2">Uncharacterized protein</fullName>
    </submittedName>
</protein>
<organism evidence="1 2">
    <name type="scientific">Romanomermis culicivorax</name>
    <name type="common">Nematode worm</name>
    <dbReference type="NCBI Taxonomy" id="13658"/>
    <lineage>
        <taxon>Eukaryota</taxon>
        <taxon>Metazoa</taxon>
        <taxon>Ecdysozoa</taxon>
        <taxon>Nematoda</taxon>
        <taxon>Enoplea</taxon>
        <taxon>Dorylaimia</taxon>
        <taxon>Mermithida</taxon>
        <taxon>Mermithoidea</taxon>
        <taxon>Mermithidae</taxon>
        <taxon>Romanomermis</taxon>
    </lineage>
</organism>
<name>A0A915JFB1_ROMCU</name>
<evidence type="ECO:0000313" key="1">
    <source>
        <dbReference type="Proteomes" id="UP000887565"/>
    </source>
</evidence>
<dbReference type="GO" id="GO:0004558">
    <property type="term" value="F:alpha-1,4-glucosidase activity"/>
    <property type="evidence" value="ECO:0007669"/>
    <property type="project" value="TreeGrafter"/>
</dbReference>
<dbReference type="Gene3D" id="2.60.40.1760">
    <property type="entry name" value="glycosyl hydrolase (family 31)"/>
    <property type="match status" value="1"/>
</dbReference>